<organism evidence="1">
    <name type="scientific">Anguilla anguilla</name>
    <name type="common">European freshwater eel</name>
    <name type="synonym">Muraena anguilla</name>
    <dbReference type="NCBI Taxonomy" id="7936"/>
    <lineage>
        <taxon>Eukaryota</taxon>
        <taxon>Metazoa</taxon>
        <taxon>Chordata</taxon>
        <taxon>Craniata</taxon>
        <taxon>Vertebrata</taxon>
        <taxon>Euteleostomi</taxon>
        <taxon>Actinopterygii</taxon>
        <taxon>Neopterygii</taxon>
        <taxon>Teleostei</taxon>
        <taxon>Anguilliformes</taxon>
        <taxon>Anguillidae</taxon>
        <taxon>Anguilla</taxon>
    </lineage>
</organism>
<dbReference type="AlphaFoldDB" id="A0A0E9S3A0"/>
<dbReference type="EMBL" id="GBXM01072880">
    <property type="protein sequence ID" value="JAH35697.1"/>
    <property type="molecule type" value="Transcribed_RNA"/>
</dbReference>
<proteinExistence type="predicted"/>
<accession>A0A0E9S3A0</accession>
<protein>
    <submittedName>
        <fullName evidence="1">Uncharacterized protein</fullName>
    </submittedName>
</protein>
<reference evidence="1" key="1">
    <citation type="submission" date="2014-11" db="EMBL/GenBank/DDBJ databases">
        <authorList>
            <person name="Amaro Gonzalez C."/>
        </authorList>
    </citation>
    <scope>NUCLEOTIDE SEQUENCE</scope>
</reference>
<reference evidence="1" key="2">
    <citation type="journal article" date="2015" name="Fish Shellfish Immunol.">
        <title>Early steps in the European eel (Anguilla anguilla)-Vibrio vulnificus interaction in the gills: Role of the RtxA13 toxin.</title>
        <authorList>
            <person name="Callol A."/>
            <person name="Pajuelo D."/>
            <person name="Ebbesson L."/>
            <person name="Teles M."/>
            <person name="MacKenzie S."/>
            <person name="Amaro C."/>
        </authorList>
    </citation>
    <scope>NUCLEOTIDE SEQUENCE</scope>
</reference>
<name>A0A0E9S3A0_ANGAN</name>
<sequence>MVGAVFPSHQDNLDRSDYT</sequence>
<evidence type="ECO:0000313" key="1">
    <source>
        <dbReference type="EMBL" id="JAH35697.1"/>
    </source>
</evidence>